<keyword evidence="5" id="KW-1185">Reference proteome</keyword>
<dbReference type="EMBL" id="JBFOHL010000006">
    <property type="protein sequence ID" value="MEW9624241.1"/>
    <property type="molecule type" value="Genomic_DNA"/>
</dbReference>
<organism evidence="4 5">
    <name type="scientific">Rhodanobacter geophilus</name>
    <dbReference type="NCBI Taxonomy" id="3162488"/>
    <lineage>
        <taxon>Bacteria</taxon>
        <taxon>Pseudomonadati</taxon>
        <taxon>Pseudomonadota</taxon>
        <taxon>Gammaproteobacteria</taxon>
        <taxon>Lysobacterales</taxon>
        <taxon>Rhodanobacteraceae</taxon>
        <taxon>Rhodanobacter</taxon>
    </lineage>
</organism>
<dbReference type="Proteomes" id="UP001556170">
    <property type="component" value="Unassembled WGS sequence"/>
</dbReference>
<dbReference type="InterPro" id="IPR001509">
    <property type="entry name" value="Epimerase_deHydtase"/>
</dbReference>
<accession>A0ABV3QNR1</accession>
<dbReference type="Pfam" id="PF01370">
    <property type="entry name" value="Epimerase"/>
    <property type="match status" value="1"/>
</dbReference>
<evidence type="ECO:0000313" key="4">
    <source>
        <dbReference type="EMBL" id="MEW9624241.1"/>
    </source>
</evidence>
<evidence type="ECO:0000256" key="2">
    <source>
        <dbReference type="ARBA" id="ARBA00007637"/>
    </source>
</evidence>
<evidence type="ECO:0000256" key="1">
    <source>
        <dbReference type="ARBA" id="ARBA00005125"/>
    </source>
</evidence>
<reference evidence="4 5" key="1">
    <citation type="submission" date="2024-06" db="EMBL/GenBank/DDBJ databases">
        <authorList>
            <person name="Woo H."/>
        </authorList>
    </citation>
    <scope>NUCLEOTIDE SEQUENCE [LARGE SCALE GENOMIC DNA]</scope>
    <source>
        <strain evidence="4 5">S2-g</strain>
    </source>
</reference>
<feature type="domain" description="NAD-dependent epimerase/dehydratase" evidence="3">
    <location>
        <begin position="5"/>
        <end position="225"/>
    </location>
</feature>
<dbReference type="RefSeq" id="WP_367844547.1">
    <property type="nucleotide sequence ID" value="NZ_JBFOHL010000006.1"/>
</dbReference>
<dbReference type="Gene3D" id="3.40.50.720">
    <property type="entry name" value="NAD(P)-binding Rossmann-like Domain"/>
    <property type="match status" value="1"/>
</dbReference>
<name>A0ABV3QNR1_9GAMM</name>
<evidence type="ECO:0000259" key="3">
    <source>
        <dbReference type="Pfam" id="PF01370"/>
    </source>
</evidence>
<sequence>MRDSILIFGASGFVGSALTRALAELGERVIAVSRRPPNLHMENVEVVTGELSQADHFLPLLERSRVVVHAASCSTPGSSAGRPLEELQNNLHPLLAMLQALQSLPRTDLLYLSSGGSLYCTDPGEVASEGSAIRPRSYHGASKVAAEHFISAWCSQYRGRATILRPSNLYGPGQMERMGFGIIPTCMGKIRRGETLSVWGDGTSVRDYLYIDDFIKLCVAATERPMPNGCFPYNAASGQGIGLNTLLDTLELVTGQHLHRDYDASRAVDAPRIVMSANLAREQYGWSATTSLHEGLKKTWAWFNTTQQ</sequence>
<dbReference type="PANTHER" id="PTHR43000">
    <property type="entry name" value="DTDP-D-GLUCOSE 4,6-DEHYDRATASE-RELATED"/>
    <property type="match status" value="1"/>
</dbReference>
<comment type="caution">
    <text evidence="4">The sequence shown here is derived from an EMBL/GenBank/DDBJ whole genome shotgun (WGS) entry which is preliminary data.</text>
</comment>
<dbReference type="InterPro" id="IPR036291">
    <property type="entry name" value="NAD(P)-bd_dom_sf"/>
</dbReference>
<evidence type="ECO:0000313" key="5">
    <source>
        <dbReference type="Proteomes" id="UP001556170"/>
    </source>
</evidence>
<protein>
    <submittedName>
        <fullName evidence="4">NAD-dependent epimerase/dehydratase family protein</fullName>
    </submittedName>
</protein>
<dbReference type="SUPFAM" id="SSF51735">
    <property type="entry name" value="NAD(P)-binding Rossmann-fold domains"/>
    <property type="match status" value="1"/>
</dbReference>
<comment type="pathway">
    <text evidence="1">Bacterial outer membrane biogenesis; LPS O-antigen biosynthesis.</text>
</comment>
<comment type="similarity">
    <text evidence="2">Belongs to the NAD(P)-dependent epimerase/dehydratase family.</text>
</comment>
<proteinExistence type="inferred from homology"/>
<gene>
    <name evidence="4" type="ORF">ABQJ56_08360</name>
</gene>